<organism evidence="2 3">
    <name type="scientific">Hirundo rustica rustica</name>
    <dbReference type="NCBI Taxonomy" id="333673"/>
    <lineage>
        <taxon>Eukaryota</taxon>
        <taxon>Metazoa</taxon>
        <taxon>Chordata</taxon>
        <taxon>Craniata</taxon>
        <taxon>Vertebrata</taxon>
        <taxon>Euteleostomi</taxon>
        <taxon>Archelosauria</taxon>
        <taxon>Archosauria</taxon>
        <taxon>Dinosauria</taxon>
        <taxon>Saurischia</taxon>
        <taxon>Theropoda</taxon>
        <taxon>Coelurosauria</taxon>
        <taxon>Aves</taxon>
        <taxon>Neognathae</taxon>
        <taxon>Neoaves</taxon>
        <taxon>Telluraves</taxon>
        <taxon>Australaves</taxon>
        <taxon>Passeriformes</taxon>
        <taxon>Sylvioidea</taxon>
        <taxon>Hirundinidae</taxon>
        <taxon>Hirundo</taxon>
    </lineage>
</organism>
<evidence type="ECO:0000256" key="1">
    <source>
        <dbReference type="SAM" id="MobiDB-lite"/>
    </source>
</evidence>
<comment type="caution">
    <text evidence="2">The sequence shown here is derived from an EMBL/GenBank/DDBJ whole genome shotgun (WGS) entry which is preliminary data.</text>
</comment>
<dbReference type="OrthoDB" id="10399780at2759"/>
<evidence type="ECO:0000313" key="2">
    <source>
        <dbReference type="EMBL" id="RMB98029.1"/>
    </source>
</evidence>
<dbReference type="EMBL" id="QRBI01000154">
    <property type="protein sequence ID" value="RMB98029.1"/>
    <property type="molecule type" value="Genomic_DNA"/>
</dbReference>
<dbReference type="AlphaFoldDB" id="A0A3M0JH27"/>
<sequence>MLVTLAVSYLDMVQNLEGEAEQGEGLLDLPMEPNRTLVISRGCLPRDTGGSGKQHGCTTGIRQRDKVGFEGT</sequence>
<keyword evidence="3" id="KW-1185">Reference proteome</keyword>
<gene>
    <name evidence="2" type="ORF">DUI87_25507</name>
</gene>
<accession>A0A3M0JH27</accession>
<reference evidence="2 3" key="1">
    <citation type="submission" date="2018-07" db="EMBL/GenBank/DDBJ databases">
        <title>A high quality draft genome assembly of the barn swallow (H. rustica rustica).</title>
        <authorList>
            <person name="Formenti G."/>
            <person name="Chiara M."/>
            <person name="Poveda L."/>
            <person name="Francoijs K.-J."/>
            <person name="Bonisoli-Alquati A."/>
            <person name="Canova L."/>
            <person name="Gianfranceschi L."/>
            <person name="Horner D.S."/>
            <person name="Saino N."/>
        </authorList>
    </citation>
    <scope>NUCLEOTIDE SEQUENCE [LARGE SCALE GENOMIC DNA]</scope>
    <source>
        <strain evidence="2">Chelidonia</strain>
        <tissue evidence="2">Blood</tissue>
    </source>
</reference>
<protein>
    <submittedName>
        <fullName evidence="2">Uncharacterized protein</fullName>
    </submittedName>
</protein>
<dbReference type="Proteomes" id="UP000269221">
    <property type="component" value="Unassembled WGS sequence"/>
</dbReference>
<name>A0A3M0JH27_HIRRU</name>
<feature type="region of interest" description="Disordered" evidence="1">
    <location>
        <begin position="42"/>
        <end position="72"/>
    </location>
</feature>
<feature type="compositionally biased region" description="Basic and acidic residues" evidence="1">
    <location>
        <begin position="62"/>
        <end position="72"/>
    </location>
</feature>
<evidence type="ECO:0000313" key="3">
    <source>
        <dbReference type="Proteomes" id="UP000269221"/>
    </source>
</evidence>
<proteinExistence type="predicted"/>